<keyword evidence="2" id="KW-1185">Reference proteome</keyword>
<dbReference type="Proteomes" id="UP001162156">
    <property type="component" value="Unassembled WGS sequence"/>
</dbReference>
<accession>A0AAV8YUQ8</accession>
<organism evidence="1 2">
    <name type="scientific">Rhamnusium bicolor</name>
    <dbReference type="NCBI Taxonomy" id="1586634"/>
    <lineage>
        <taxon>Eukaryota</taxon>
        <taxon>Metazoa</taxon>
        <taxon>Ecdysozoa</taxon>
        <taxon>Arthropoda</taxon>
        <taxon>Hexapoda</taxon>
        <taxon>Insecta</taxon>
        <taxon>Pterygota</taxon>
        <taxon>Neoptera</taxon>
        <taxon>Endopterygota</taxon>
        <taxon>Coleoptera</taxon>
        <taxon>Polyphaga</taxon>
        <taxon>Cucujiformia</taxon>
        <taxon>Chrysomeloidea</taxon>
        <taxon>Cerambycidae</taxon>
        <taxon>Lepturinae</taxon>
        <taxon>Rhagiini</taxon>
        <taxon>Rhamnusium</taxon>
    </lineage>
</organism>
<sequence>MRSRSLTLAPEKTEAVFITGRRRHTPINIEVEGVSVQTRSDLKYLGVRIDSGLNYGAHLTAVAAKASKTVAALSRLMPNIGGPRGSKRKLLSSVAHSVMLYSAEIWREALNKERHHNKLKKVQRKIALRIYGTYRNTSVEAVMVVAGIIPIKLQVEERNTIYNRQRYERDIRKGPEKTP</sequence>
<proteinExistence type="predicted"/>
<evidence type="ECO:0000313" key="2">
    <source>
        <dbReference type="Proteomes" id="UP001162156"/>
    </source>
</evidence>
<name>A0AAV8YUQ8_9CUCU</name>
<dbReference type="EMBL" id="JANEYF010001873">
    <property type="protein sequence ID" value="KAJ8955515.1"/>
    <property type="molecule type" value="Genomic_DNA"/>
</dbReference>
<reference evidence="1" key="1">
    <citation type="journal article" date="2023" name="Insect Mol. Biol.">
        <title>Genome sequencing provides insights into the evolution of gene families encoding plant cell wall-degrading enzymes in longhorned beetles.</title>
        <authorList>
            <person name="Shin N.R."/>
            <person name="Okamura Y."/>
            <person name="Kirsch R."/>
            <person name="Pauchet Y."/>
        </authorList>
    </citation>
    <scope>NUCLEOTIDE SEQUENCE</scope>
    <source>
        <strain evidence="1">RBIC_L_NR</strain>
    </source>
</reference>
<protein>
    <recommendedName>
        <fullName evidence="3">Ribosomal protein S7</fullName>
    </recommendedName>
</protein>
<evidence type="ECO:0000313" key="1">
    <source>
        <dbReference type="EMBL" id="KAJ8955515.1"/>
    </source>
</evidence>
<comment type="caution">
    <text evidence="1">The sequence shown here is derived from an EMBL/GenBank/DDBJ whole genome shotgun (WGS) entry which is preliminary data.</text>
</comment>
<gene>
    <name evidence="1" type="ORF">NQ314_006881</name>
</gene>
<dbReference type="PANTHER" id="PTHR33481">
    <property type="entry name" value="REVERSE TRANSCRIPTASE"/>
    <property type="match status" value="1"/>
</dbReference>
<dbReference type="PANTHER" id="PTHR33481:SF1">
    <property type="entry name" value="ENDONUCLEASE_EXONUCLEASE_PHOSPHATASE DOMAIN-CONTAINING PROTEIN-RELATED"/>
    <property type="match status" value="1"/>
</dbReference>
<dbReference type="AlphaFoldDB" id="A0AAV8YUQ8"/>
<evidence type="ECO:0008006" key="3">
    <source>
        <dbReference type="Google" id="ProtNLM"/>
    </source>
</evidence>